<dbReference type="Pfam" id="PF00657">
    <property type="entry name" value="Lipase_GDSL"/>
    <property type="match status" value="1"/>
</dbReference>
<dbReference type="PANTHER" id="PTHR45642">
    <property type="entry name" value="GDSL ESTERASE/LIPASE EXL3"/>
    <property type="match status" value="1"/>
</dbReference>
<sequence length="368" mass="40980">MASPPGHRRVISWQAGLLLAFLMCCCCCCRGREAAPASPSPSSKVPAVIVFGDSTVDTGNNNAIDTMLKSNFPPYGRDMAGAKATGRFCNGRLPPDFISEDLGLPPLVPAYLDPAYGIQDFARGVCFASAGTGLDNATAGVLSVIPLWKEVEYFKEYQRRLRRYVGKAKARRIVSDALYIVSIGTNDFLENYFLFVTGRFAQYTVAEFEDFLVAQAEWFLAEIHRLGARRVTFAGLSPIGCLPLERTLNMLRGGCVEEYNQVARDYNVKVQDMLRRLTAARPGLKVSYVNVYQNMLDLINNPATLGLENVEEGCCATGKFEMSYLCNDIPKTCEDPGKYFFWDSFHPTEKVNKFFAKKTLDLCYQELL</sequence>
<dbReference type="FunFam" id="3.40.50.1110:FF:000003">
    <property type="entry name" value="GDSL esterase/lipase APG"/>
    <property type="match status" value="1"/>
</dbReference>
<gene>
    <name evidence="3" type="primary">gb27977</name>
    <name evidence="3" type="ORF">PR202_gb27977</name>
</gene>
<evidence type="ECO:0000313" key="4">
    <source>
        <dbReference type="Proteomes" id="UP001054889"/>
    </source>
</evidence>
<accession>A0AAV5FXL1</accession>
<keyword evidence="4" id="KW-1185">Reference proteome</keyword>
<reference evidence="3" key="2">
    <citation type="submission" date="2021-12" db="EMBL/GenBank/DDBJ databases">
        <title>Resequencing data analysis of finger millet.</title>
        <authorList>
            <person name="Hatakeyama M."/>
            <person name="Aluri S."/>
            <person name="Balachadran M.T."/>
            <person name="Sivarajan S.R."/>
            <person name="Poveda L."/>
            <person name="Shimizu-Inatsugi R."/>
            <person name="Schlapbach R."/>
            <person name="Sreeman S.M."/>
            <person name="Shimizu K.K."/>
        </authorList>
    </citation>
    <scope>NUCLEOTIDE SEQUENCE</scope>
</reference>
<proteinExistence type="inferred from homology"/>
<name>A0AAV5FXL1_ELECO</name>
<dbReference type="GO" id="GO:0016788">
    <property type="term" value="F:hydrolase activity, acting on ester bonds"/>
    <property type="evidence" value="ECO:0007669"/>
    <property type="project" value="InterPro"/>
</dbReference>
<dbReference type="InterPro" id="IPR035669">
    <property type="entry name" value="SGNH_plant_lipase-like"/>
</dbReference>
<evidence type="ECO:0000256" key="1">
    <source>
        <dbReference type="ARBA" id="ARBA00008668"/>
    </source>
</evidence>
<dbReference type="AlphaFoldDB" id="A0AAV5FXL1"/>
<dbReference type="InterPro" id="IPR001087">
    <property type="entry name" value="GDSL"/>
</dbReference>
<organism evidence="3 4">
    <name type="scientific">Eleusine coracana subsp. coracana</name>
    <dbReference type="NCBI Taxonomy" id="191504"/>
    <lineage>
        <taxon>Eukaryota</taxon>
        <taxon>Viridiplantae</taxon>
        <taxon>Streptophyta</taxon>
        <taxon>Embryophyta</taxon>
        <taxon>Tracheophyta</taxon>
        <taxon>Spermatophyta</taxon>
        <taxon>Magnoliopsida</taxon>
        <taxon>Liliopsida</taxon>
        <taxon>Poales</taxon>
        <taxon>Poaceae</taxon>
        <taxon>PACMAD clade</taxon>
        <taxon>Chloridoideae</taxon>
        <taxon>Cynodonteae</taxon>
        <taxon>Eleusininae</taxon>
        <taxon>Eleusine</taxon>
    </lineage>
</organism>
<feature type="signal peptide" evidence="2">
    <location>
        <begin position="1"/>
        <end position="31"/>
    </location>
</feature>
<dbReference type="PANTHER" id="PTHR45642:SF46">
    <property type="entry name" value="OS06G0636700 PROTEIN"/>
    <property type="match status" value="1"/>
</dbReference>
<evidence type="ECO:0008006" key="5">
    <source>
        <dbReference type="Google" id="ProtNLM"/>
    </source>
</evidence>
<feature type="chain" id="PRO_5043517732" description="GDSL esterase/lipase" evidence="2">
    <location>
        <begin position="32"/>
        <end position="368"/>
    </location>
</feature>
<dbReference type="InterPro" id="IPR036514">
    <property type="entry name" value="SGNH_hydro_sf"/>
</dbReference>
<keyword evidence="2" id="KW-0732">Signal</keyword>
<dbReference type="Proteomes" id="UP001054889">
    <property type="component" value="Unassembled WGS sequence"/>
</dbReference>
<evidence type="ECO:0000313" key="3">
    <source>
        <dbReference type="EMBL" id="GJN38896.1"/>
    </source>
</evidence>
<evidence type="ECO:0000256" key="2">
    <source>
        <dbReference type="SAM" id="SignalP"/>
    </source>
</evidence>
<dbReference type="CDD" id="cd01837">
    <property type="entry name" value="SGNH_plant_lipase_like"/>
    <property type="match status" value="1"/>
</dbReference>
<comment type="caution">
    <text evidence="3">The sequence shown here is derived from an EMBL/GenBank/DDBJ whole genome shotgun (WGS) entry which is preliminary data.</text>
</comment>
<dbReference type="EMBL" id="BQKI01000097">
    <property type="protein sequence ID" value="GJN38896.1"/>
    <property type="molecule type" value="Genomic_DNA"/>
</dbReference>
<reference evidence="3" key="1">
    <citation type="journal article" date="2018" name="DNA Res.">
        <title>Multiple hybrid de novo genome assembly of finger millet, an orphan allotetraploid crop.</title>
        <authorList>
            <person name="Hatakeyama M."/>
            <person name="Aluri S."/>
            <person name="Balachadran M.T."/>
            <person name="Sivarajan S.R."/>
            <person name="Patrignani A."/>
            <person name="Gruter S."/>
            <person name="Poveda L."/>
            <person name="Shimizu-Inatsugi R."/>
            <person name="Baeten J."/>
            <person name="Francoijs K.J."/>
            <person name="Nataraja K.N."/>
            <person name="Reddy Y.A.N."/>
            <person name="Phadnis S."/>
            <person name="Ravikumar R.L."/>
            <person name="Schlapbach R."/>
            <person name="Sreeman S.M."/>
            <person name="Shimizu K.K."/>
        </authorList>
    </citation>
    <scope>NUCLEOTIDE SEQUENCE</scope>
</reference>
<dbReference type="SUPFAM" id="SSF52266">
    <property type="entry name" value="SGNH hydrolase"/>
    <property type="match status" value="1"/>
</dbReference>
<protein>
    <recommendedName>
        <fullName evidence="5">GDSL esterase/lipase</fullName>
    </recommendedName>
</protein>
<comment type="similarity">
    <text evidence="1">Belongs to the 'GDSL' lipolytic enzyme family.</text>
</comment>
<dbReference type="Gene3D" id="3.40.50.1110">
    <property type="entry name" value="SGNH hydrolase"/>
    <property type="match status" value="1"/>
</dbReference>
<dbReference type="InterPro" id="IPR050592">
    <property type="entry name" value="GDSL_lipolytic_enzyme"/>
</dbReference>